<organism evidence="1 2">
    <name type="scientific">Aminicella lysinilytica</name>
    <dbReference type="NCBI Taxonomy" id="433323"/>
    <lineage>
        <taxon>Bacteria</taxon>
        <taxon>Bacillati</taxon>
        <taxon>Bacillota</taxon>
        <taxon>Clostridia</taxon>
        <taxon>Peptostreptococcales</taxon>
        <taxon>Anaerovoracaceae</taxon>
        <taxon>Aminicella</taxon>
    </lineage>
</organism>
<proteinExistence type="predicted"/>
<reference evidence="1 2" key="1">
    <citation type="submission" date="2019-03" db="EMBL/GenBank/DDBJ databases">
        <title>Genomic Encyclopedia of Type Strains, Phase IV (KMG-IV): sequencing the most valuable type-strain genomes for metagenomic binning, comparative biology and taxonomic classification.</title>
        <authorList>
            <person name="Goeker M."/>
        </authorList>
    </citation>
    <scope>NUCLEOTIDE SEQUENCE [LARGE SCALE GENOMIC DNA]</scope>
    <source>
        <strain evidence="1 2">DSM 28287</strain>
    </source>
</reference>
<dbReference type="OrthoDB" id="3035189at2"/>
<accession>A0A4R6QCZ1</accession>
<dbReference type="AlphaFoldDB" id="A0A4R6QCZ1"/>
<protein>
    <submittedName>
        <fullName evidence="1">Uncharacterized protein</fullName>
    </submittedName>
</protein>
<evidence type="ECO:0000313" key="1">
    <source>
        <dbReference type="EMBL" id="TDP59826.1"/>
    </source>
</evidence>
<evidence type="ECO:0000313" key="2">
    <source>
        <dbReference type="Proteomes" id="UP000295500"/>
    </source>
</evidence>
<dbReference type="RefSeq" id="WP_133527526.1">
    <property type="nucleotide sequence ID" value="NZ_SNXO01000002.1"/>
</dbReference>
<sequence>MKSVWKVSSNYVGGTVNYEVIRLMNKDATDHGGNREIHGVYDSYKEAYKTAEFLNSKEAGNDIQKQGR</sequence>
<dbReference type="EMBL" id="SNXO01000002">
    <property type="protein sequence ID" value="TDP59826.1"/>
    <property type="molecule type" value="Genomic_DNA"/>
</dbReference>
<comment type="caution">
    <text evidence="1">The sequence shown here is derived from an EMBL/GenBank/DDBJ whole genome shotgun (WGS) entry which is preliminary data.</text>
</comment>
<keyword evidence="2" id="KW-1185">Reference proteome</keyword>
<dbReference type="Proteomes" id="UP000295500">
    <property type="component" value="Unassembled WGS sequence"/>
</dbReference>
<name>A0A4R6QCZ1_9FIRM</name>
<gene>
    <name evidence="1" type="ORF">EV211_10268</name>
</gene>